<name>A0A1F6AYX3_9BACT</name>
<evidence type="ECO:0000259" key="1">
    <source>
        <dbReference type="Pfam" id="PF18480"/>
    </source>
</evidence>
<dbReference type="EMBL" id="MFJW01000012">
    <property type="protein sequence ID" value="OGG29895.1"/>
    <property type="molecule type" value="Genomic_DNA"/>
</dbReference>
<organism evidence="2 3">
    <name type="scientific">Candidatus Gottesmanbacteria bacterium RIFCSPLOWO2_01_FULL_46_21</name>
    <dbReference type="NCBI Taxonomy" id="1798393"/>
    <lineage>
        <taxon>Bacteria</taxon>
        <taxon>Candidatus Gottesmaniibacteriota</taxon>
    </lineage>
</organism>
<protein>
    <recommendedName>
        <fullName evidence="1">DUF5615 domain-containing protein</fullName>
    </recommendedName>
</protein>
<comment type="caution">
    <text evidence="2">The sequence shown here is derived from an EMBL/GenBank/DDBJ whole genome shotgun (WGS) entry which is preliminary data.</text>
</comment>
<gene>
    <name evidence="2" type="ORF">A2971_05160</name>
</gene>
<dbReference type="AlphaFoldDB" id="A0A1F6AYX3"/>
<accession>A0A1F6AYX3</accession>
<dbReference type="Pfam" id="PF18480">
    <property type="entry name" value="DUF5615"/>
    <property type="match status" value="1"/>
</dbReference>
<dbReference type="Proteomes" id="UP000178461">
    <property type="component" value="Unassembled WGS sequence"/>
</dbReference>
<feature type="domain" description="DUF5615" evidence="1">
    <location>
        <begin position="7"/>
        <end position="90"/>
    </location>
</feature>
<proteinExistence type="predicted"/>
<sequence length="127" mass="14102">MTTNQSFLLDENVDVRVGKFLKEGGHDVVFVPKGIRNGEVLALAANEHRILVTHDADFLDAFLTHKNLSVAIIVLRIHPPTKTNVTQAFTLFLSHLGEVKPAVIYELTQDGFKVYERGPHDTGLGKK</sequence>
<reference evidence="2 3" key="1">
    <citation type="journal article" date="2016" name="Nat. Commun.">
        <title>Thousands of microbial genomes shed light on interconnected biogeochemical processes in an aquifer system.</title>
        <authorList>
            <person name="Anantharaman K."/>
            <person name="Brown C.T."/>
            <person name="Hug L.A."/>
            <person name="Sharon I."/>
            <person name="Castelle C.J."/>
            <person name="Probst A.J."/>
            <person name="Thomas B.C."/>
            <person name="Singh A."/>
            <person name="Wilkins M.J."/>
            <person name="Karaoz U."/>
            <person name="Brodie E.L."/>
            <person name="Williams K.H."/>
            <person name="Hubbard S.S."/>
            <person name="Banfield J.F."/>
        </authorList>
    </citation>
    <scope>NUCLEOTIDE SEQUENCE [LARGE SCALE GENOMIC DNA]</scope>
</reference>
<evidence type="ECO:0000313" key="3">
    <source>
        <dbReference type="Proteomes" id="UP000178461"/>
    </source>
</evidence>
<dbReference type="InterPro" id="IPR041049">
    <property type="entry name" value="DUF5615"/>
</dbReference>
<evidence type="ECO:0000313" key="2">
    <source>
        <dbReference type="EMBL" id="OGG29895.1"/>
    </source>
</evidence>